<keyword evidence="3 6" id="KW-0812">Transmembrane</keyword>
<evidence type="ECO:0000313" key="8">
    <source>
        <dbReference type="EMBL" id="CCF84953.1"/>
    </source>
</evidence>
<dbReference type="InterPro" id="IPR051311">
    <property type="entry name" value="DedA_domain"/>
</dbReference>
<protein>
    <submittedName>
        <fullName evidence="8">SNARE associated Golgi protein-related protein</fullName>
    </submittedName>
</protein>
<feature type="transmembrane region" description="Helical" evidence="6">
    <location>
        <begin position="234"/>
        <end position="255"/>
    </location>
</feature>
<evidence type="ECO:0000256" key="3">
    <source>
        <dbReference type="ARBA" id="ARBA00022692"/>
    </source>
</evidence>
<evidence type="ECO:0000256" key="6">
    <source>
        <dbReference type="SAM" id="Phobius"/>
    </source>
</evidence>
<keyword evidence="5 6" id="KW-0472">Membrane</keyword>
<gene>
    <name evidence="8" type="ORF">NITHO_4240006</name>
</gene>
<evidence type="ECO:0000313" key="9">
    <source>
        <dbReference type="Proteomes" id="UP000004221"/>
    </source>
</evidence>
<evidence type="ECO:0000256" key="1">
    <source>
        <dbReference type="ARBA" id="ARBA00004651"/>
    </source>
</evidence>
<dbReference type="PANTHER" id="PTHR42709:SF6">
    <property type="entry name" value="UNDECAPRENYL PHOSPHATE TRANSPORTER A"/>
    <property type="match status" value="1"/>
</dbReference>
<keyword evidence="4 6" id="KW-1133">Transmembrane helix</keyword>
<proteinExistence type="predicted"/>
<comment type="caution">
    <text evidence="8">The sequence shown here is derived from an EMBL/GenBank/DDBJ whole genome shotgun (WGS) entry which is preliminary data.</text>
</comment>
<dbReference type="InterPro" id="IPR032816">
    <property type="entry name" value="VTT_dom"/>
</dbReference>
<name>I4EJU1_9BACT</name>
<evidence type="ECO:0000256" key="2">
    <source>
        <dbReference type="ARBA" id="ARBA00022475"/>
    </source>
</evidence>
<reference evidence="8 9" key="1">
    <citation type="journal article" date="2012" name="ISME J.">
        <title>Nitrification expanded: discovery, physiology and genomics of a nitrite-oxidizing bacterium from the phylum Chloroflexi.</title>
        <authorList>
            <person name="Sorokin D.Y."/>
            <person name="Lucker S."/>
            <person name="Vejmelkova D."/>
            <person name="Kostrikina N.A."/>
            <person name="Kleerebezem R."/>
            <person name="Rijpstra W.I."/>
            <person name="Damste J.S."/>
            <person name="Le Paslier D."/>
            <person name="Muyzer G."/>
            <person name="Wagner M."/>
            <person name="van Loosdrecht M.C."/>
            <person name="Daims H."/>
        </authorList>
    </citation>
    <scope>NUCLEOTIDE SEQUENCE [LARGE SCALE GENOMIC DNA]</scope>
    <source>
        <strain evidence="9">none</strain>
    </source>
</reference>
<comment type="subcellular location">
    <subcellularLocation>
        <location evidence="1">Cell membrane</location>
        <topology evidence="1">Multi-pass membrane protein</topology>
    </subcellularLocation>
</comment>
<dbReference type="Pfam" id="PF09335">
    <property type="entry name" value="VTT_dom"/>
    <property type="match status" value="1"/>
</dbReference>
<dbReference type="EMBL" id="CAGS01000362">
    <property type="protein sequence ID" value="CCF84953.1"/>
    <property type="molecule type" value="Genomic_DNA"/>
</dbReference>
<evidence type="ECO:0000256" key="4">
    <source>
        <dbReference type="ARBA" id="ARBA00022989"/>
    </source>
</evidence>
<feature type="transmembrane region" description="Helical" evidence="6">
    <location>
        <begin position="125"/>
        <end position="149"/>
    </location>
</feature>
<keyword evidence="2" id="KW-1003">Cell membrane</keyword>
<dbReference type="GO" id="GO:0005886">
    <property type="term" value="C:plasma membrane"/>
    <property type="evidence" value="ECO:0007669"/>
    <property type="project" value="UniProtKB-SubCell"/>
</dbReference>
<dbReference type="Proteomes" id="UP000004221">
    <property type="component" value="Unassembled WGS sequence"/>
</dbReference>
<feature type="transmembrane region" description="Helical" evidence="6">
    <location>
        <begin position="161"/>
        <end position="183"/>
    </location>
</feature>
<sequence length="305" mass="33291">MLIVALLVFAGELGVPTGIALEVALLLAGSYAIHSFPALIFGIILVSVADILGTTAIHIISRTGGRRAMLWLLRHQSTWQHDILDRWSNRLSGHEVMLVFLVRILPLVRMYISIGSGLLAIPFKAFLQGAIPAAFVWVGIPMTLGYLFRDQVHEFAAEYTYAAYVILFALPALGVITAIAGWVRRGGFFRARLHRFRSALGFTVAAIGLAYLIMKVWRLGEMVATGLGALSLLPIYPWLLVLAALALALLAMAVIDLRAAPRTQQPSNARRHLPIVELATTIVWVSLVAGISAIMIGIELHYLVL</sequence>
<accession>I4EJU1</accession>
<feature type="domain" description="VTT" evidence="7">
    <location>
        <begin position="24"/>
        <end position="146"/>
    </location>
</feature>
<organism evidence="8 9">
    <name type="scientific">Nitrolancea hollandica Lb</name>
    <dbReference type="NCBI Taxonomy" id="1129897"/>
    <lineage>
        <taxon>Bacteria</taxon>
        <taxon>Pseudomonadati</taxon>
        <taxon>Thermomicrobiota</taxon>
        <taxon>Thermomicrobia</taxon>
        <taxon>Sphaerobacterales</taxon>
        <taxon>Sphaerobacterineae</taxon>
        <taxon>Sphaerobacteraceae</taxon>
        <taxon>Nitrolancea</taxon>
    </lineage>
</organism>
<evidence type="ECO:0000256" key="5">
    <source>
        <dbReference type="ARBA" id="ARBA00023136"/>
    </source>
</evidence>
<feature type="transmembrane region" description="Helical" evidence="6">
    <location>
        <begin position="275"/>
        <end position="298"/>
    </location>
</feature>
<evidence type="ECO:0000259" key="7">
    <source>
        <dbReference type="Pfam" id="PF09335"/>
    </source>
</evidence>
<feature type="transmembrane region" description="Helical" evidence="6">
    <location>
        <begin position="38"/>
        <end position="60"/>
    </location>
</feature>
<dbReference type="OrthoDB" id="9813426at2"/>
<dbReference type="RefSeq" id="WP_008479513.1">
    <property type="nucleotide sequence ID" value="NZ_CAGS01000362.1"/>
</dbReference>
<keyword evidence="9" id="KW-1185">Reference proteome</keyword>
<feature type="transmembrane region" description="Helical" evidence="6">
    <location>
        <begin position="195"/>
        <end position="214"/>
    </location>
</feature>
<dbReference type="PANTHER" id="PTHR42709">
    <property type="entry name" value="ALKALINE PHOSPHATASE LIKE PROTEIN"/>
    <property type="match status" value="1"/>
</dbReference>
<dbReference type="AlphaFoldDB" id="I4EJU1"/>